<evidence type="ECO:0000313" key="2">
    <source>
        <dbReference type="Proteomes" id="UP001205998"/>
    </source>
</evidence>
<proteinExistence type="predicted"/>
<gene>
    <name evidence="1" type="ORF">C0J50_12392</name>
</gene>
<comment type="caution">
    <text evidence="1">The sequence shown here is derived from an EMBL/GenBank/DDBJ whole genome shotgun (WGS) entry which is preliminary data.</text>
</comment>
<dbReference type="EMBL" id="MU589411">
    <property type="protein sequence ID" value="KAI5607856.1"/>
    <property type="molecule type" value="Genomic_DNA"/>
</dbReference>
<sequence>MPSWESYTLSKAEKSLVHKTKQEGKEQELLAAAALAMRMRPQKPPATLWQPLKLFAYSQLSSLVRRATLKDNDRVPKYEKVHNFK</sequence>
<keyword evidence="2" id="KW-1185">Reference proteome</keyword>
<name>A0AAD5F8V9_SILAS</name>
<feature type="non-terminal residue" evidence="1">
    <location>
        <position position="85"/>
    </location>
</feature>
<reference evidence="1" key="1">
    <citation type="submission" date="2018-07" db="EMBL/GenBank/DDBJ databases">
        <title>Comparative genomics of catfishes provides insights into carnivory and benthic adaptation.</title>
        <authorList>
            <person name="Zhang Y."/>
            <person name="Wang D."/>
            <person name="Peng Z."/>
            <person name="Zheng S."/>
            <person name="Shao F."/>
            <person name="Tao W."/>
        </authorList>
    </citation>
    <scope>NUCLEOTIDE SEQUENCE</scope>
    <source>
        <strain evidence="1">Chongqing</strain>
    </source>
</reference>
<dbReference type="AlphaFoldDB" id="A0AAD5F8V9"/>
<organism evidence="1 2">
    <name type="scientific">Silurus asotus</name>
    <name type="common">Amur catfish</name>
    <name type="synonym">Parasilurus asotus</name>
    <dbReference type="NCBI Taxonomy" id="30991"/>
    <lineage>
        <taxon>Eukaryota</taxon>
        <taxon>Metazoa</taxon>
        <taxon>Chordata</taxon>
        <taxon>Craniata</taxon>
        <taxon>Vertebrata</taxon>
        <taxon>Euteleostomi</taxon>
        <taxon>Actinopterygii</taxon>
        <taxon>Neopterygii</taxon>
        <taxon>Teleostei</taxon>
        <taxon>Ostariophysi</taxon>
        <taxon>Siluriformes</taxon>
        <taxon>Siluridae</taxon>
        <taxon>Silurus</taxon>
    </lineage>
</organism>
<dbReference type="Proteomes" id="UP001205998">
    <property type="component" value="Unassembled WGS sequence"/>
</dbReference>
<protein>
    <submittedName>
        <fullName evidence="1">Uncharacterized protein</fullName>
    </submittedName>
</protein>
<accession>A0AAD5F8V9</accession>
<evidence type="ECO:0000313" key="1">
    <source>
        <dbReference type="EMBL" id="KAI5607856.1"/>
    </source>
</evidence>